<evidence type="ECO:0000313" key="4">
    <source>
        <dbReference type="Proteomes" id="UP000037460"/>
    </source>
</evidence>
<name>A0A0M0LPQ3_9EUKA</name>
<protein>
    <submittedName>
        <fullName evidence="3">Uncharacterized protein</fullName>
    </submittedName>
</protein>
<dbReference type="Proteomes" id="UP000037460">
    <property type="component" value="Unassembled WGS sequence"/>
</dbReference>
<keyword evidence="2" id="KW-0472">Membrane</keyword>
<evidence type="ECO:0000313" key="3">
    <source>
        <dbReference type="EMBL" id="KOO52887.1"/>
    </source>
</evidence>
<evidence type="ECO:0000256" key="2">
    <source>
        <dbReference type="SAM" id="Phobius"/>
    </source>
</evidence>
<evidence type="ECO:0000256" key="1">
    <source>
        <dbReference type="SAM" id="MobiDB-lite"/>
    </source>
</evidence>
<reference evidence="4" key="1">
    <citation type="journal article" date="2015" name="PLoS Genet.">
        <title>Genome Sequence and Transcriptome Analyses of Chrysochromulina tobin: Metabolic Tools for Enhanced Algal Fitness in the Prominent Order Prymnesiales (Haptophyceae).</title>
        <authorList>
            <person name="Hovde B.T."/>
            <person name="Deodato C.R."/>
            <person name="Hunsperger H.M."/>
            <person name="Ryken S.A."/>
            <person name="Yost W."/>
            <person name="Jha R.K."/>
            <person name="Patterson J."/>
            <person name="Monnat R.J. Jr."/>
            <person name="Barlow S.B."/>
            <person name="Starkenburg S.R."/>
            <person name="Cattolico R.A."/>
        </authorList>
    </citation>
    <scope>NUCLEOTIDE SEQUENCE</scope>
    <source>
        <strain evidence="4">CCMP291</strain>
    </source>
</reference>
<sequence>MAIDMLKTPLIALLYANLRATTPDEEAADPGLYLARVSSGVALAALLVVTVVTVLGRTLLFLLTALKLLAIMQAGCWISACTNLLQSKGGIALMPGALQHLLGSTPRELLSSALRGRDEAAAHEGHAAPTAAPVAAEAVAPELLLVRIATQGLKRLAMRKVADYRKLAECTASYAYETVCDVILAGPRWIRSLLSRGARSQGDPPGKRSDVISGAISGAISGVISGGPHPGPALSTAGAGAASSPYAREPTDLPGLRQRASRGEGIVTNGS</sequence>
<accession>A0A0M0LPQ3</accession>
<gene>
    <name evidence="3" type="ORF">Ctob_014793</name>
</gene>
<keyword evidence="2" id="KW-1133">Transmembrane helix</keyword>
<dbReference type="EMBL" id="JWZX01000467">
    <property type="protein sequence ID" value="KOO52887.1"/>
    <property type="molecule type" value="Genomic_DNA"/>
</dbReference>
<organism evidence="3 4">
    <name type="scientific">Chrysochromulina tobinii</name>
    <dbReference type="NCBI Taxonomy" id="1460289"/>
    <lineage>
        <taxon>Eukaryota</taxon>
        <taxon>Haptista</taxon>
        <taxon>Haptophyta</taxon>
        <taxon>Prymnesiophyceae</taxon>
        <taxon>Prymnesiales</taxon>
        <taxon>Chrysochromulinaceae</taxon>
        <taxon>Chrysochromulina</taxon>
    </lineage>
</organism>
<comment type="caution">
    <text evidence="3">The sequence shown here is derived from an EMBL/GenBank/DDBJ whole genome shotgun (WGS) entry which is preliminary data.</text>
</comment>
<keyword evidence="4" id="KW-1185">Reference proteome</keyword>
<proteinExistence type="predicted"/>
<feature type="region of interest" description="Disordered" evidence="1">
    <location>
        <begin position="227"/>
        <end position="271"/>
    </location>
</feature>
<dbReference type="AlphaFoldDB" id="A0A0M0LPQ3"/>
<keyword evidence="2" id="KW-0812">Transmembrane</keyword>
<feature type="compositionally biased region" description="Low complexity" evidence="1">
    <location>
        <begin position="227"/>
        <end position="247"/>
    </location>
</feature>
<feature type="transmembrane region" description="Helical" evidence="2">
    <location>
        <begin position="30"/>
        <end position="52"/>
    </location>
</feature>